<comment type="caution">
    <text evidence="1">The sequence shown here is derived from an EMBL/GenBank/DDBJ whole genome shotgun (WGS) entry which is preliminary data.</text>
</comment>
<accession>A0A8X6IHK9</accession>
<proteinExistence type="predicted"/>
<evidence type="ECO:0000313" key="1">
    <source>
        <dbReference type="EMBL" id="GFQ77340.1"/>
    </source>
</evidence>
<gene>
    <name evidence="1" type="ORF">TNCT_402371</name>
</gene>
<evidence type="ECO:0000313" key="2">
    <source>
        <dbReference type="Proteomes" id="UP000887116"/>
    </source>
</evidence>
<dbReference type="Proteomes" id="UP000887116">
    <property type="component" value="Unassembled WGS sequence"/>
</dbReference>
<name>A0A8X6IHK9_TRICU</name>
<dbReference type="EMBL" id="BMAO01021775">
    <property type="protein sequence ID" value="GFQ77340.1"/>
    <property type="molecule type" value="Genomic_DNA"/>
</dbReference>
<protein>
    <submittedName>
        <fullName evidence="1">Uncharacterized protein</fullName>
    </submittedName>
</protein>
<reference evidence="1" key="1">
    <citation type="submission" date="2020-07" db="EMBL/GenBank/DDBJ databases">
        <title>Multicomponent nature underlies the extraordinary mechanical properties of spider dragline silk.</title>
        <authorList>
            <person name="Kono N."/>
            <person name="Nakamura H."/>
            <person name="Mori M."/>
            <person name="Yoshida Y."/>
            <person name="Ohtoshi R."/>
            <person name="Malay A.D."/>
            <person name="Moran D.A.P."/>
            <person name="Tomita M."/>
            <person name="Numata K."/>
            <person name="Arakawa K."/>
        </authorList>
    </citation>
    <scope>NUCLEOTIDE SEQUENCE</scope>
</reference>
<organism evidence="1 2">
    <name type="scientific">Trichonephila clavata</name>
    <name type="common">Joro spider</name>
    <name type="synonym">Nephila clavata</name>
    <dbReference type="NCBI Taxonomy" id="2740835"/>
    <lineage>
        <taxon>Eukaryota</taxon>
        <taxon>Metazoa</taxon>
        <taxon>Ecdysozoa</taxon>
        <taxon>Arthropoda</taxon>
        <taxon>Chelicerata</taxon>
        <taxon>Arachnida</taxon>
        <taxon>Araneae</taxon>
        <taxon>Araneomorphae</taxon>
        <taxon>Entelegynae</taxon>
        <taxon>Araneoidea</taxon>
        <taxon>Nephilidae</taxon>
        <taxon>Trichonephila</taxon>
    </lineage>
</organism>
<sequence length="80" mass="9182">MLSVRSSIFHAPWNGLSCLKIVKKKNGMVSHLSFCFEVLSELELNFQQKFFFKERYLSGGRFKQSIPIGQAAGRHPIHMP</sequence>
<dbReference type="AlphaFoldDB" id="A0A8X6IHK9"/>
<keyword evidence="2" id="KW-1185">Reference proteome</keyword>